<dbReference type="PANTHER" id="PTHR33420:SF5">
    <property type="entry name" value="FIMBRIAL SUBUNIT"/>
    <property type="match status" value="1"/>
</dbReference>
<dbReference type="InterPro" id="IPR050263">
    <property type="entry name" value="Bact_Fimbrial_Adh_Pro"/>
</dbReference>
<evidence type="ECO:0000256" key="1">
    <source>
        <dbReference type="SAM" id="SignalP"/>
    </source>
</evidence>
<gene>
    <name evidence="3" type="primary">yadK</name>
    <name evidence="3" type="ORF">SAMEA2273318_01042</name>
</gene>
<dbReference type="AlphaFoldDB" id="A0A156PM73"/>
<evidence type="ECO:0000313" key="3">
    <source>
        <dbReference type="EMBL" id="CZU67989.1"/>
    </source>
</evidence>
<evidence type="ECO:0000259" key="2">
    <source>
        <dbReference type="Pfam" id="PF00419"/>
    </source>
</evidence>
<sequence>MQLSAFTMHQTKLMLLLGLAGSILPGASQASSGMDVNLTANIVNNTCKLSVENGGEIYLPTVARDWFYNNDKSDRLSPTDDEAGTPFTIHVDDCYGSSAEGTTIDQLKFSFAPQNGFWSNHNQVFKNDASSDAAENVGIVIFSDAYKTNVLSSDGTSGVIYDVSGSSESYIKDYGFHARYQNIGAITSGVVMSNVLVNVVYE</sequence>
<evidence type="ECO:0000313" key="4">
    <source>
        <dbReference type="Proteomes" id="UP000076008"/>
    </source>
</evidence>
<dbReference type="SUPFAM" id="SSF49401">
    <property type="entry name" value="Bacterial adhesins"/>
    <property type="match status" value="1"/>
</dbReference>
<accession>A0A156PM73</accession>
<dbReference type="NCBIfam" id="NF011794">
    <property type="entry name" value="PRK15262.1"/>
    <property type="match status" value="1"/>
</dbReference>
<dbReference type="InterPro" id="IPR008966">
    <property type="entry name" value="Adhesion_dom_sf"/>
</dbReference>
<feature type="signal peptide" evidence="1">
    <location>
        <begin position="1"/>
        <end position="30"/>
    </location>
</feature>
<organism evidence="3 4">
    <name type="scientific">Enterobacter cloacae</name>
    <dbReference type="NCBI Taxonomy" id="550"/>
    <lineage>
        <taxon>Bacteria</taxon>
        <taxon>Pseudomonadati</taxon>
        <taxon>Pseudomonadota</taxon>
        <taxon>Gammaproteobacteria</taxon>
        <taxon>Enterobacterales</taxon>
        <taxon>Enterobacteriaceae</taxon>
        <taxon>Enterobacter</taxon>
        <taxon>Enterobacter cloacae complex</taxon>
    </lineage>
</organism>
<dbReference type="InterPro" id="IPR000259">
    <property type="entry name" value="Adhesion_dom_fimbrial"/>
</dbReference>
<dbReference type="Proteomes" id="UP000076008">
    <property type="component" value="Unassembled WGS sequence"/>
</dbReference>
<dbReference type="EMBL" id="FJXR01000004">
    <property type="protein sequence ID" value="CZU67989.1"/>
    <property type="molecule type" value="Genomic_DNA"/>
</dbReference>
<name>A0A156PM73_ENTCL</name>
<keyword evidence="1" id="KW-0732">Signal</keyword>
<dbReference type="GO" id="GO:0043709">
    <property type="term" value="P:cell adhesion involved in single-species biofilm formation"/>
    <property type="evidence" value="ECO:0007669"/>
    <property type="project" value="TreeGrafter"/>
</dbReference>
<dbReference type="Pfam" id="PF00419">
    <property type="entry name" value="Fimbrial"/>
    <property type="match status" value="1"/>
</dbReference>
<proteinExistence type="predicted"/>
<dbReference type="GO" id="GO:0009289">
    <property type="term" value="C:pilus"/>
    <property type="evidence" value="ECO:0007669"/>
    <property type="project" value="InterPro"/>
</dbReference>
<dbReference type="InterPro" id="IPR036937">
    <property type="entry name" value="Adhesion_dom_fimbrial_sf"/>
</dbReference>
<protein>
    <submittedName>
        <fullName evidence="3">P pilus assembly protein, pilin FimA</fullName>
    </submittedName>
</protein>
<feature type="chain" id="PRO_5009816145" evidence="1">
    <location>
        <begin position="31"/>
        <end position="202"/>
    </location>
</feature>
<feature type="domain" description="Fimbrial-type adhesion" evidence="2">
    <location>
        <begin position="37"/>
        <end position="201"/>
    </location>
</feature>
<reference evidence="3 4" key="1">
    <citation type="submission" date="2016-03" db="EMBL/GenBank/DDBJ databases">
        <authorList>
            <consortium name="Pathogen Informatics"/>
        </authorList>
    </citation>
    <scope>NUCLEOTIDE SEQUENCE [LARGE SCALE GENOMIC DNA]</scope>
    <source>
        <strain evidence="4">e1252</strain>
    </source>
</reference>
<dbReference type="RefSeq" id="WP_063143376.1">
    <property type="nucleotide sequence ID" value="NZ_FJXR01000004.1"/>
</dbReference>
<dbReference type="Gene3D" id="2.60.40.1090">
    <property type="entry name" value="Fimbrial-type adhesion domain"/>
    <property type="match status" value="1"/>
</dbReference>
<dbReference type="PANTHER" id="PTHR33420">
    <property type="entry name" value="FIMBRIAL SUBUNIT ELFA-RELATED"/>
    <property type="match status" value="1"/>
</dbReference>